<dbReference type="GO" id="GO:0005886">
    <property type="term" value="C:plasma membrane"/>
    <property type="evidence" value="ECO:0007669"/>
    <property type="project" value="UniProtKB-SubCell"/>
</dbReference>
<dbReference type="SUPFAM" id="SSF74653">
    <property type="entry name" value="TolA/TonB C-terminal domain"/>
    <property type="match status" value="1"/>
</dbReference>
<keyword evidence="7 10" id="KW-0653">Protein transport</keyword>
<geneLocation type="plasmid" evidence="14">
    <name>pmsr2c</name>
</geneLocation>
<dbReference type="Gene3D" id="3.30.2420.10">
    <property type="entry name" value="TonB"/>
    <property type="match status" value="1"/>
</dbReference>
<evidence type="ECO:0000256" key="10">
    <source>
        <dbReference type="RuleBase" id="RU362123"/>
    </source>
</evidence>
<comment type="subcellular location">
    <subcellularLocation>
        <location evidence="1 10">Cell inner membrane</location>
        <topology evidence="1 10">Single-pass membrane protein</topology>
        <orientation evidence="1 10">Periplasmic side</orientation>
    </subcellularLocation>
</comment>
<dbReference type="EMBL" id="CP024639">
    <property type="protein sequence ID" value="QGR09602.1"/>
    <property type="molecule type" value="Genomic_DNA"/>
</dbReference>
<dbReference type="PANTHER" id="PTHR33446">
    <property type="entry name" value="PROTEIN TONB-RELATED"/>
    <property type="match status" value="1"/>
</dbReference>
<feature type="region of interest" description="Disordered" evidence="11">
    <location>
        <begin position="109"/>
        <end position="133"/>
    </location>
</feature>
<sequence>MLTFGSSAKSTGMAGFVTQSPWSLYRKTFPVCFSVAVHLLLLVLLASFRNTPLPLTNEAGKTGNEISVVNLNQPMLPVAVPVSSSPEEQGVLPKTIVVDKADIVVERKKVTSQKPPVTKATTADSQPVRPRPVVKPVLLPVSPDKLQQTEHAQQTTLSSSSSAPVNAGSGGNAALGGESTSGHAAKGAGNETTPRVRALNRRVNYPARARSMGVEGRVKVQFDISASGTIKNIQILAEDPAGVFSSDLRRDITRWRYDITGEVKNQIVTVIYKLDGRIQVIN</sequence>
<protein>
    <recommendedName>
        <fullName evidence="10">Protein TonB</fullName>
    </recommendedName>
</protein>
<dbReference type="GO" id="GO:0015891">
    <property type="term" value="P:siderophore transport"/>
    <property type="evidence" value="ECO:0007669"/>
    <property type="project" value="InterPro"/>
</dbReference>
<feature type="compositionally biased region" description="Low complexity" evidence="11">
    <location>
        <begin position="158"/>
        <end position="167"/>
    </location>
</feature>
<dbReference type="GO" id="GO:0030288">
    <property type="term" value="C:outer membrane-bounded periplasmic space"/>
    <property type="evidence" value="ECO:0007669"/>
    <property type="project" value="InterPro"/>
</dbReference>
<comment type="similarity">
    <text evidence="2 10">Belongs to the TonB family.</text>
</comment>
<reference evidence="14" key="1">
    <citation type="submission" date="2017-11" db="EMBL/GenBank/DDBJ databases">
        <title>Genome sequence of Pantoea sp. MSR2.</title>
        <authorList>
            <person name="Nascimento F.X."/>
        </authorList>
    </citation>
    <scope>NUCLEOTIDE SEQUENCE [LARGE SCALE GENOMIC DNA]</scope>
    <source>
        <strain evidence="14">MSR2</strain>
        <plasmid evidence="14">pmsr2c</plasmid>
    </source>
</reference>
<evidence type="ECO:0000256" key="11">
    <source>
        <dbReference type="SAM" id="MobiDB-lite"/>
    </source>
</evidence>
<evidence type="ECO:0000256" key="2">
    <source>
        <dbReference type="ARBA" id="ARBA00006555"/>
    </source>
</evidence>
<dbReference type="Proteomes" id="UP000424872">
    <property type="component" value="Plasmid pMSR2C"/>
</dbReference>
<feature type="domain" description="TonB C-terminal" evidence="12">
    <location>
        <begin position="190"/>
        <end position="281"/>
    </location>
</feature>
<evidence type="ECO:0000256" key="6">
    <source>
        <dbReference type="ARBA" id="ARBA00022692"/>
    </source>
</evidence>
<keyword evidence="6" id="KW-0812">Transmembrane</keyword>
<feature type="region of interest" description="Disordered" evidence="11">
    <location>
        <begin position="146"/>
        <end position="202"/>
    </location>
</feature>
<evidence type="ECO:0000259" key="12">
    <source>
        <dbReference type="PROSITE" id="PS52015"/>
    </source>
</evidence>
<accession>A0AAP9HAT4</accession>
<evidence type="ECO:0000256" key="5">
    <source>
        <dbReference type="ARBA" id="ARBA00022519"/>
    </source>
</evidence>
<dbReference type="InterPro" id="IPR037682">
    <property type="entry name" value="TonB_C"/>
</dbReference>
<keyword evidence="3 10" id="KW-0813">Transport</keyword>
<proteinExistence type="inferred from homology"/>
<gene>
    <name evidence="13" type="ORF">CTZ24_24360</name>
</gene>
<dbReference type="GO" id="GO:0031992">
    <property type="term" value="F:energy transducer activity"/>
    <property type="evidence" value="ECO:0007669"/>
    <property type="project" value="InterPro"/>
</dbReference>
<name>A0AAP9HAT4_9GAMM</name>
<keyword evidence="9" id="KW-0472">Membrane</keyword>
<dbReference type="PRINTS" id="PR01374">
    <property type="entry name" value="TONBPROTEIN"/>
</dbReference>
<evidence type="ECO:0000256" key="3">
    <source>
        <dbReference type="ARBA" id="ARBA00022448"/>
    </source>
</evidence>
<dbReference type="Pfam" id="PF03544">
    <property type="entry name" value="TonB_C"/>
    <property type="match status" value="1"/>
</dbReference>
<evidence type="ECO:0000256" key="1">
    <source>
        <dbReference type="ARBA" id="ARBA00004383"/>
    </source>
</evidence>
<comment type="function">
    <text evidence="10">Interacts with outer membrane receptor proteins that carry out high-affinity binding and energy dependent uptake into the periplasmic space of specific substrates. It could act to transduce energy from the cytoplasmic membrane to specific energy-requiring processes in the outer membrane, resulting in the release into the periplasm of ligands bound by these outer membrane proteins.</text>
</comment>
<keyword evidence="8" id="KW-1133">Transmembrane helix</keyword>
<keyword evidence="5 10" id="KW-0997">Cell inner membrane</keyword>
<feature type="compositionally biased region" description="Polar residues" evidence="11">
    <location>
        <begin position="146"/>
        <end position="157"/>
    </location>
</feature>
<feature type="compositionally biased region" description="Polar residues" evidence="11">
    <location>
        <begin position="112"/>
        <end position="125"/>
    </location>
</feature>
<evidence type="ECO:0000256" key="8">
    <source>
        <dbReference type="ARBA" id="ARBA00022989"/>
    </source>
</evidence>
<dbReference type="NCBIfam" id="TIGR01352">
    <property type="entry name" value="tonB_Cterm"/>
    <property type="match status" value="1"/>
</dbReference>
<evidence type="ECO:0000313" key="13">
    <source>
        <dbReference type="EMBL" id="QGR09602.1"/>
    </source>
</evidence>
<dbReference type="InterPro" id="IPR006260">
    <property type="entry name" value="TonB/TolA_C"/>
</dbReference>
<dbReference type="AlphaFoldDB" id="A0AAP9HAT4"/>
<organism evidence="13 14">
    <name type="scientific">Pantoea phytobeneficialis</name>
    <dbReference type="NCBI Taxonomy" id="2052056"/>
    <lineage>
        <taxon>Bacteria</taxon>
        <taxon>Pseudomonadati</taxon>
        <taxon>Pseudomonadota</taxon>
        <taxon>Gammaproteobacteria</taxon>
        <taxon>Enterobacterales</taxon>
        <taxon>Erwiniaceae</taxon>
        <taxon>Pantoea</taxon>
    </lineage>
</organism>
<keyword evidence="10" id="KW-0735">Signal-anchor</keyword>
<evidence type="ECO:0000256" key="7">
    <source>
        <dbReference type="ARBA" id="ARBA00022927"/>
    </source>
</evidence>
<evidence type="ECO:0000313" key="14">
    <source>
        <dbReference type="Proteomes" id="UP000424872"/>
    </source>
</evidence>
<keyword evidence="4 10" id="KW-1003">Cell membrane</keyword>
<dbReference type="InterPro" id="IPR003538">
    <property type="entry name" value="TonB"/>
</dbReference>
<dbReference type="KEGG" id="ppho:CTZ24_24360"/>
<dbReference type="GO" id="GO:0015031">
    <property type="term" value="P:protein transport"/>
    <property type="evidence" value="ECO:0007669"/>
    <property type="project" value="UniProtKB-UniRule"/>
</dbReference>
<dbReference type="PROSITE" id="PS52015">
    <property type="entry name" value="TONB_CTD"/>
    <property type="match status" value="1"/>
</dbReference>
<evidence type="ECO:0000256" key="9">
    <source>
        <dbReference type="ARBA" id="ARBA00023136"/>
    </source>
</evidence>
<dbReference type="InterPro" id="IPR051045">
    <property type="entry name" value="TonB-dependent_transducer"/>
</dbReference>
<dbReference type="GO" id="GO:0055085">
    <property type="term" value="P:transmembrane transport"/>
    <property type="evidence" value="ECO:0007669"/>
    <property type="project" value="InterPro"/>
</dbReference>
<evidence type="ECO:0000256" key="4">
    <source>
        <dbReference type="ARBA" id="ARBA00022475"/>
    </source>
</evidence>
<keyword evidence="13" id="KW-0614">Plasmid</keyword>